<accession>A0A2W2BHJ0</accession>
<evidence type="ECO:0000313" key="3">
    <source>
        <dbReference type="Proteomes" id="UP000248745"/>
    </source>
</evidence>
<evidence type="ECO:0008006" key="4">
    <source>
        <dbReference type="Google" id="ProtNLM"/>
    </source>
</evidence>
<dbReference type="AlphaFoldDB" id="A0A2W2BHJ0"/>
<proteinExistence type="predicted"/>
<dbReference type="EMBL" id="QKTW01000016">
    <property type="protein sequence ID" value="PZF72966.1"/>
    <property type="molecule type" value="Genomic_DNA"/>
</dbReference>
<feature type="signal peptide" evidence="1">
    <location>
        <begin position="1"/>
        <end position="19"/>
    </location>
</feature>
<evidence type="ECO:0000256" key="1">
    <source>
        <dbReference type="SAM" id="SignalP"/>
    </source>
</evidence>
<evidence type="ECO:0000313" key="2">
    <source>
        <dbReference type="EMBL" id="PZF72966.1"/>
    </source>
</evidence>
<dbReference type="Proteomes" id="UP000248745">
    <property type="component" value="Unassembled WGS sequence"/>
</dbReference>
<comment type="caution">
    <text evidence="2">The sequence shown here is derived from an EMBL/GenBank/DDBJ whole genome shotgun (WGS) entry which is preliminary data.</text>
</comment>
<gene>
    <name evidence="2" type="ORF">DN068_11180</name>
</gene>
<name>A0A2W2BHJ0_9BACT</name>
<organism evidence="2 3">
    <name type="scientific">Taibaiella soli</name>
    <dbReference type="NCBI Taxonomy" id="1649169"/>
    <lineage>
        <taxon>Bacteria</taxon>
        <taxon>Pseudomonadati</taxon>
        <taxon>Bacteroidota</taxon>
        <taxon>Chitinophagia</taxon>
        <taxon>Chitinophagales</taxon>
        <taxon>Chitinophagaceae</taxon>
        <taxon>Taibaiella</taxon>
    </lineage>
</organism>
<feature type="chain" id="PRO_5015961789" description="DUF4468 domain-containing protein" evidence="1">
    <location>
        <begin position="20"/>
        <end position="172"/>
    </location>
</feature>
<protein>
    <recommendedName>
        <fullName evidence="4">DUF4468 domain-containing protein</fullName>
    </recommendedName>
</protein>
<dbReference type="RefSeq" id="WP_110998998.1">
    <property type="nucleotide sequence ID" value="NZ_QKTW01000016.1"/>
</dbReference>
<keyword evidence="3" id="KW-1185">Reference proteome</keyword>
<sequence length="172" mass="19398">MKAVILCCIAILFAGVATWAQTLKPSTQLALDTGNRYYYQKSFPEEGKEKKALYQKGKTWVNTNLDPSDNYFMVDDAGNDSIRTMAYITIDDLPEVQNQVISFKVLLRFYNGSVDMIATGFWYSAMNKTNGDQIDQPLGHLKGLNPATQGSVIFAVDKKFRIMIQRLQHALD</sequence>
<reference evidence="2 3" key="1">
    <citation type="submission" date="2018-06" db="EMBL/GenBank/DDBJ databases">
        <title>Mucibacter soli gen. nov., sp. nov., a new member of the family Chitinophagaceae producing mucin.</title>
        <authorList>
            <person name="Kim M.-K."/>
            <person name="Park S."/>
            <person name="Kim T.-S."/>
            <person name="Joung Y."/>
            <person name="Han J.-H."/>
            <person name="Kim S.B."/>
        </authorList>
    </citation>
    <scope>NUCLEOTIDE SEQUENCE [LARGE SCALE GENOMIC DNA]</scope>
    <source>
        <strain evidence="2 3">R1-15</strain>
    </source>
</reference>
<keyword evidence="1" id="KW-0732">Signal</keyword>